<accession>A0A6G1FWA8</accession>
<dbReference type="RefSeq" id="XP_033531540.1">
    <property type="nucleotide sequence ID" value="XM_033673875.1"/>
</dbReference>
<dbReference type="Proteomes" id="UP000504638">
    <property type="component" value="Unplaced"/>
</dbReference>
<reference evidence="4" key="2">
    <citation type="submission" date="2020-04" db="EMBL/GenBank/DDBJ databases">
        <authorList>
            <consortium name="NCBI Genome Project"/>
        </authorList>
    </citation>
    <scope>NUCLEOTIDE SEQUENCE</scope>
    <source>
        <strain evidence="4">CBS 781.70</strain>
    </source>
</reference>
<feature type="region of interest" description="Disordered" evidence="1">
    <location>
        <begin position="100"/>
        <end position="134"/>
    </location>
</feature>
<feature type="compositionally biased region" description="Polar residues" evidence="1">
    <location>
        <begin position="104"/>
        <end position="132"/>
    </location>
</feature>
<keyword evidence="3" id="KW-1185">Reference proteome</keyword>
<dbReference type="EMBL" id="ML975169">
    <property type="protein sequence ID" value="KAF1809909.1"/>
    <property type="molecule type" value="Genomic_DNA"/>
</dbReference>
<reference evidence="2 4" key="1">
    <citation type="submission" date="2020-01" db="EMBL/GenBank/DDBJ databases">
        <authorList>
            <consortium name="DOE Joint Genome Institute"/>
            <person name="Haridas S."/>
            <person name="Albert R."/>
            <person name="Binder M."/>
            <person name="Bloem J."/>
            <person name="Labutti K."/>
            <person name="Salamov A."/>
            <person name="Andreopoulos B."/>
            <person name="Baker S.E."/>
            <person name="Barry K."/>
            <person name="Bills G."/>
            <person name="Bluhm B.H."/>
            <person name="Cannon C."/>
            <person name="Castanera R."/>
            <person name="Culley D.E."/>
            <person name="Daum C."/>
            <person name="Ezra D."/>
            <person name="Gonzalez J.B."/>
            <person name="Henrissat B."/>
            <person name="Kuo A."/>
            <person name="Liang C."/>
            <person name="Lipzen A."/>
            <person name="Lutzoni F."/>
            <person name="Magnuson J."/>
            <person name="Mondo S."/>
            <person name="Nolan M."/>
            <person name="Ohm R."/>
            <person name="Pangilinan J."/>
            <person name="Park H.-J."/>
            <person name="Ramirez L."/>
            <person name="Alfaro M."/>
            <person name="Sun H."/>
            <person name="Tritt A."/>
            <person name="Yoshinaga Y."/>
            <person name="Zwiers L.-H."/>
            <person name="Turgeon B.G."/>
            <person name="Goodwin S.B."/>
            <person name="Spatafora J.W."/>
            <person name="Crous P.W."/>
            <person name="Grigoriev I.V."/>
        </authorList>
    </citation>
    <scope>NUCLEOTIDE SEQUENCE</scope>
    <source>
        <strain evidence="2 4">CBS 781.70</strain>
    </source>
</reference>
<proteinExistence type="predicted"/>
<dbReference type="AlphaFoldDB" id="A0A6G1FWA8"/>
<sequence length="410" mass="45980">MVHIWDIKANGATVIHQGGNSGDQMSNTDYISISPSTEEEEENWPLTLESEVFGMAPSQIQEGPVTREIRRHKSSNRIHAPDATVLEVMSRYDRTAKALGAQLSGRSGTDQSSRGIPSTNSNLSVRSETPSLTYDDIPIPMNVHLQRRGECVREARMVPRRGQLLQLRAYPRRQSVPATPVHSKHRDCTRSPDDQTEAPPTMYSCRAASDPSSSPQLHIEYGTPSPTWRYYEWWHRNPASSQLNAMAGTPTYMMSTPMEFHGSPMSPMEQDHFLGRGRTRWTGSMDGLPQAQAGVMWTPVTPSPTWGFSRERSISTCTEDTGIFNSTRTAQSSTPTRSSAAGRDLDCLATGGMVSVFEDDDDDEEAGLIGYLSGRMRSGATLQRRIREFLFSWLWDCWPCRSRLGEWDRW</sequence>
<gene>
    <name evidence="2 4" type="ORF">P152DRAFT_143650</name>
</gene>
<evidence type="ECO:0000256" key="1">
    <source>
        <dbReference type="SAM" id="MobiDB-lite"/>
    </source>
</evidence>
<organism evidence="2">
    <name type="scientific">Eremomyces bilateralis CBS 781.70</name>
    <dbReference type="NCBI Taxonomy" id="1392243"/>
    <lineage>
        <taxon>Eukaryota</taxon>
        <taxon>Fungi</taxon>
        <taxon>Dikarya</taxon>
        <taxon>Ascomycota</taxon>
        <taxon>Pezizomycotina</taxon>
        <taxon>Dothideomycetes</taxon>
        <taxon>Dothideomycetes incertae sedis</taxon>
        <taxon>Eremomycetales</taxon>
        <taxon>Eremomycetaceae</taxon>
        <taxon>Eremomyces</taxon>
    </lineage>
</organism>
<evidence type="ECO:0000313" key="3">
    <source>
        <dbReference type="Proteomes" id="UP000504638"/>
    </source>
</evidence>
<feature type="region of interest" description="Disordered" evidence="1">
    <location>
        <begin position="174"/>
        <end position="217"/>
    </location>
</feature>
<dbReference type="GeneID" id="54414445"/>
<reference evidence="4" key="3">
    <citation type="submission" date="2025-04" db="UniProtKB">
        <authorList>
            <consortium name="RefSeq"/>
        </authorList>
    </citation>
    <scope>IDENTIFICATION</scope>
    <source>
        <strain evidence="4">CBS 781.70</strain>
    </source>
</reference>
<protein>
    <submittedName>
        <fullName evidence="2 4">Uncharacterized protein</fullName>
    </submittedName>
</protein>
<name>A0A6G1FWA8_9PEZI</name>
<evidence type="ECO:0000313" key="4">
    <source>
        <dbReference type="RefSeq" id="XP_033531540.1"/>
    </source>
</evidence>
<evidence type="ECO:0000313" key="2">
    <source>
        <dbReference type="EMBL" id="KAF1809909.1"/>
    </source>
</evidence>